<dbReference type="InterPro" id="IPR036388">
    <property type="entry name" value="WH-like_DNA-bd_sf"/>
</dbReference>
<organism evidence="7 8">
    <name type="scientific">Pythium insidiosum</name>
    <name type="common">Pythiosis disease agent</name>
    <dbReference type="NCBI Taxonomy" id="114742"/>
    <lineage>
        <taxon>Eukaryota</taxon>
        <taxon>Sar</taxon>
        <taxon>Stramenopiles</taxon>
        <taxon>Oomycota</taxon>
        <taxon>Peronosporomycetes</taxon>
        <taxon>Pythiales</taxon>
        <taxon>Pythiaceae</taxon>
        <taxon>Pythium</taxon>
    </lineage>
</organism>
<dbReference type="InterPro" id="IPR003316">
    <property type="entry name" value="E2F_WHTH_DNA-bd_dom"/>
</dbReference>
<keyword evidence="3 4" id="KW-0804">Transcription</keyword>
<feature type="domain" description="E2F/DP family winged-helix DNA-binding" evidence="6">
    <location>
        <begin position="70"/>
        <end position="104"/>
    </location>
</feature>
<dbReference type="Gene3D" id="1.10.10.10">
    <property type="entry name" value="Winged helix-like DNA-binding domain superfamily/Winged helix DNA-binding domain"/>
    <property type="match status" value="1"/>
</dbReference>
<proteinExistence type="inferred from homology"/>
<evidence type="ECO:0000256" key="5">
    <source>
        <dbReference type="SAM" id="MobiDB-lite"/>
    </source>
</evidence>
<name>A0AAD5Q6C2_PYTIN</name>
<evidence type="ECO:0000313" key="8">
    <source>
        <dbReference type="Proteomes" id="UP001209570"/>
    </source>
</evidence>
<keyword evidence="8" id="KW-1185">Reference proteome</keyword>
<dbReference type="AlphaFoldDB" id="A0AAD5Q6C2"/>
<comment type="caution">
    <text evidence="7">The sequence shown here is derived from an EMBL/GenBank/DDBJ whole genome shotgun (WGS) entry which is preliminary data.</text>
</comment>
<evidence type="ECO:0000256" key="1">
    <source>
        <dbReference type="ARBA" id="ARBA00023015"/>
    </source>
</evidence>
<keyword evidence="2 4" id="KW-0238">DNA-binding</keyword>
<feature type="region of interest" description="Disordered" evidence="5">
    <location>
        <begin position="1"/>
        <end position="68"/>
    </location>
</feature>
<protein>
    <recommendedName>
        <fullName evidence="6">E2F/DP family winged-helix DNA-binding domain-containing protein</fullName>
    </recommendedName>
</protein>
<gene>
    <name evidence="7" type="ORF">P43SY_004881</name>
</gene>
<comment type="similarity">
    <text evidence="4">Belongs to the E2F/DP family.</text>
</comment>
<evidence type="ECO:0000256" key="2">
    <source>
        <dbReference type="ARBA" id="ARBA00023125"/>
    </source>
</evidence>
<dbReference type="InterPro" id="IPR015633">
    <property type="entry name" value="E2F"/>
</dbReference>
<evidence type="ECO:0000256" key="3">
    <source>
        <dbReference type="ARBA" id="ARBA00023163"/>
    </source>
</evidence>
<evidence type="ECO:0000313" key="7">
    <source>
        <dbReference type="EMBL" id="KAJ0400786.1"/>
    </source>
</evidence>
<comment type="subcellular location">
    <subcellularLocation>
        <location evidence="4">Nucleus</location>
    </subcellularLocation>
</comment>
<dbReference type="GO" id="GO:0000978">
    <property type="term" value="F:RNA polymerase II cis-regulatory region sequence-specific DNA binding"/>
    <property type="evidence" value="ECO:0007669"/>
    <property type="project" value="InterPro"/>
</dbReference>
<dbReference type="PANTHER" id="PTHR12081">
    <property type="entry name" value="TRANSCRIPTION FACTOR E2F"/>
    <property type="match status" value="1"/>
</dbReference>
<keyword evidence="4" id="KW-0539">Nucleus</keyword>
<evidence type="ECO:0000256" key="4">
    <source>
        <dbReference type="RuleBase" id="RU003796"/>
    </source>
</evidence>
<sequence>MVKSKTAAAEDDAKRQAKRKKTRQDVPESPMHPSISTAPAPALLSTPSHGGTFTPGPPGSAKASPASRYDSSLGLLTKKFVDLIQSSPTGDLDLNSAANALGVQGSKWDDRNV</sequence>
<dbReference type="EMBL" id="JAKCXM010000146">
    <property type="protein sequence ID" value="KAJ0400786.1"/>
    <property type="molecule type" value="Genomic_DNA"/>
</dbReference>
<dbReference type="GO" id="GO:0090575">
    <property type="term" value="C:RNA polymerase II transcription regulator complex"/>
    <property type="evidence" value="ECO:0007669"/>
    <property type="project" value="TreeGrafter"/>
</dbReference>
<dbReference type="Proteomes" id="UP001209570">
    <property type="component" value="Unassembled WGS sequence"/>
</dbReference>
<dbReference type="GO" id="GO:0000981">
    <property type="term" value="F:DNA-binding transcription factor activity, RNA polymerase II-specific"/>
    <property type="evidence" value="ECO:0007669"/>
    <property type="project" value="TreeGrafter"/>
</dbReference>
<evidence type="ECO:0000259" key="6">
    <source>
        <dbReference type="Pfam" id="PF02319"/>
    </source>
</evidence>
<dbReference type="Pfam" id="PF02319">
    <property type="entry name" value="WHD_E2F_TDP"/>
    <property type="match status" value="1"/>
</dbReference>
<accession>A0AAD5Q6C2</accession>
<keyword evidence="1 4" id="KW-0805">Transcription regulation</keyword>
<reference evidence="7" key="1">
    <citation type="submission" date="2021-12" db="EMBL/GenBank/DDBJ databases">
        <title>Prjna785345.</title>
        <authorList>
            <person name="Rujirawat T."/>
            <person name="Krajaejun T."/>
        </authorList>
    </citation>
    <scope>NUCLEOTIDE SEQUENCE</scope>
    <source>
        <strain evidence="7">Pi057C3</strain>
    </source>
</reference>
<dbReference type="PANTHER" id="PTHR12081:SF18">
    <property type="entry name" value="TRANSCRIPTION FACTOR E2F2-RELATED"/>
    <property type="match status" value="1"/>
</dbReference>